<proteinExistence type="predicted"/>
<dbReference type="EMBL" id="SGOE01000001">
    <property type="protein sequence ID" value="TRB09565.1"/>
    <property type="molecule type" value="Genomic_DNA"/>
</dbReference>
<keyword evidence="1" id="KW-0378">Hydrolase</keyword>
<dbReference type="InterPro" id="IPR023214">
    <property type="entry name" value="HAD_sf"/>
</dbReference>
<comment type="caution">
    <text evidence="1">The sequence shown here is derived from an EMBL/GenBank/DDBJ whole genome shotgun (WGS) entry which is preliminary data.</text>
</comment>
<dbReference type="InterPro" id="IPR006439">
    <property type="entry name" value="HAD-SF_hydro_IA"/>
</dbReference>
<dbReference type="PANTHER" id="PTHR43434">
    <property type="entry name" value="PHOSPHOGLYCOLATE PHOSPHATASE"/>
    <property type="match status" value="1"/>
</dbReference>
<dbReference type="InterPro" id="IPR041492">
    <property type="entry name" value="HAD_2"/>
</dbReference>
<name>A0A546Y9C0_AGRTU</name>
<dbReference type="Gene3D" id="1.10.150.240">
    <property type="entry name" value="Putative phosphatase, domain 2"/>
    <property type="match status" value="1"/>
</dbReference>
<dbReference type="Pfam" id="PF13419">
    <property type="entry name" value="HAD_2"/>
    <property type="match status" value="1"/>
</dbReference>
<organism evidence="1 2">
    <name type="scientific">Agrobacterium tumefaciens</name>
    <dbReference type="NCBI Taxonomy" id="358"/>
    <lineage>
        <taxon>Bacteria</taxon>
        <taxon>Pseudomonadati</taxon>
        <taxon>Pseudomonadota</taxon>
        <taxon>Alphaproteobacteria</taxon>
        <taxon>Hyphomicrobiales</taxon>
        <taxon>Rhizobiaceae</taxon>
        <taxon>Rhizobium/Agrobacterium group</taxon>
        <taxon>Agrobacterium</taxon>
        <taxon>Agrobacterium tumefaciens complex</taxon>
    </lineage>
</organism>
<evidence type="ECO:0000313" key="2">
    <source>
        <dbReference type="Proteomes" id="UP000317023"/>
    </source>
</evidence>
<dbReference type="InterPro" id="IPR050155">
    <property type="entry name" value="HAD-like_hydrolase_sf"/>
</dbReference>
<reference evidence="1 2" key="1">
    <citation type="journal article" date="2019" name="Appl. Microbiol. Biotechnol.">
        <title>Differential efficiency of wild type rhizogenic strains for rol gene transformation of plants.</title>
        <authorList>
            <person name="Desmet S."/>
            <person name="De Keyser E."/>
            <person name="Van Vaerenbergh J."/>
            <person name="Baeyen S."/>
            <person name="Van Huylenbroeck J."/>
            <person name="Geelen D."/>
            <person name="Dhooghe E."/>
        </authorList>
    </citation>
    <scope>NUCLEOTIDE SEQUENCE [LARGE SCALE GENOMIC DNA]</scope>
    <source>
        <strain evidence="1 2">MAFF210266</strain>
    </source>
</reference>
<sequence>MKLVLFDCDGTLVDSAGLIHAVMSETFADFGKPRPDLSETKAIIGLTLDIAIARMLGKTHVDEEALAMTRRYREVYHPLRERPEMTTPLFDGIAPLIETLSKRDDVLIGAVTGKGRRGLTHILETHGFADHFIVSRTADDCPSKPHPAMVMECCHETGMVPADTVVIGDAIYDMQMAKAAGAKAIGVAWGYASVDDLWKAGADAVVSHPREIPAYVPADNLQ</sequence>
<dbReference type="SFLD" id="SFLDG01135">
    <property type="entry name" value="C1.5.6:_HAD__Beta-PGM__Phospha"/>
    <property type="match status" value="1"/>
</dbReference>
<dbReference type="AlphaFoldDB" id="A0A546Y9C0"/>
<dbReference type="GO" id="GO:0005829">
    <property type="term" value="C:cytosol"/>
    <property type="evidence" value="ECO:0007669"/>
    <property type="project" value="TreeGrafter"/>
</dbReference>
<dbReference type="Gene3D" id="3.40.50.1000">
    <property type="entry name" value="HAD superfamily/HAD-like"/>
    <property type="match status" value="1"/>
</dbReference>
<dbReference type="Proteomes" id="UP000317023">
    <property type="component" value="Unassembled WGS sequence"/>
</dbReference>
<gene>
    <name evidence="1" type="ORF">EXN61_06860</name>
</gene>
<dbReference type="InterPro" id="IPR023198">
    <property type="entry name" value="PGP-like_dom2"/>
</dbReference>
<protein>
    <submittedName>
        <fullName evidence="1">HAD family hydrolase</fullName>
    </submittedName>
</protein>
<dbReference type="SFLD" id="SFLDS00003">
    <property type="entry name" value="Haloacid_Dehalogenase"/>
    <property type="match status" value="1"/>
</dbReference>
<dbReference type="GO" id="GO:0008967">
    <property type="term" value="F:phosphoglycolate phosphatase activity"/>
    <property type="evidence" value="ECO:0007669"/>
    <property type="project" value="TreeGrafter"/>
</dbReference>
<dbReference type="PANTHER" id="PTHR43434:SF24">
    <property type="entry name" value="HYDROLASE-RELATED"/>
    <property type="match status" value="1"/>
</dbReference>
<dbReference type="InterPro" id="IPR036412">
    <property type="entry name" value="HAD-like_sf"/>
</dbReference>
<dbReference type="GO" id="GO:0006281">
    <property type="term" value="P:DNA repair"/>
    <property type="evidence" value="ECO:0007669"/>
    <property type="project" value="TreeGrafter"/>
</dbReference>
<evidence type="ECO:0000313" key="1">
    <source>
        <dbReference type="EMBL" id="TRB09565.1"/>
    </source>
</evidence>
<dbReference type="CDD" id="cd07533">
    <property type="entry name" value="HAD_like"/>
    <property type="match status" value="1"/>
</dbReference>
<dbReference type="SUPFAM" id="SSF56784">
    <property type="entry name" value="HAD-like"/>
    <property type="match status" value="1"/>
</dbReference>
<dbReference type="SFLD" id="SFLDG01129">
    <property type="entry name" value="C1.5:_HAD__Beta-PGM__Phosphata"/>
    <property type="match status" value="1"/>
</dbReference>
<dbReference type="NCBIfam" id="TIGR01549">
    <property type="entry name" value="HAD-SF-IA-v1"/>
    <property type="match status" value="1"/>
</dbReference>
<accession>A0A546Y9C0</accession>
<dbReference type="RefSeq" id="WP_065115567.1">
    <property type="nucleotide sequence ID" value="NZ_JAALYP010000004.1"/>
</dbReference>